<proteinExistence type="predicted"/>
<dbReference type="Pfam" id="PF12657">
    <property type="entry name" value="TFIIIC_delta"/>
    <property type="match status" value="1"/>
</dbReference>
<dbReference type="SUPFAM" id="SSF50978">
    <property type="entry name" value="WD40 repeat-like"/>
    <property type="match status" value="1"/>
</dbReference>
<dbReference type="AlphaFoldDB" id="A0A8H2XLM9"/>
<comment type="caution">
    <text evidence="3">The sequence shown here is derived from an EMBL/GenBank/DDBJ whole genome shotgun (WGS) entry which is preliminary data.</text>
</comment>
<dbReference type="InterPro" id="IPR036322">
    <property type="entry name" value="WD40_repeat_dom_sf"/>
</dbReference>
<feature type="domain" description="Transcription factor IIIC putative zinc-finger" evidence="2">
    <location>
        <begin position="670"/>
        <end position="744"/>
    </location>
</feature>
<dbReference type="Pfam" id="PF12660">
    <property type="entry name" value="zf-TFIIIC"/>
    <property type="match status" value="1"/>
</dbReference>
<evidence type="ECO:0000259" key="2">
    <source>
        <dbReference type="Pfam" id="PF12660"/>
    </source>
</evidence>
<accession>A0A8H2XLM9</accession>
<dbReference type="GO" id="GO:0000127">
    <property type="term" value="C:transcription factor TFIIIC complex"/>
    <property type="evidence" value="ECO:0007669"/>
    <property type="project" value="InterPro"/>
</dbReference>
<dbReference type="InterPro" id="IPR044230">
    <property type="entry name" value="GTF3C4"/>
</dbReference>
<organism evidence="3 4">
    <name type="scientific">Rhizoctonia solani</name>
    <dbReference type="NCBI Taxonomy" id="456999"/>
    <lineage>
        <taxon>Eukaryota</taxon>
        <taxon>Fungi</taxon>
        <taxon>Dikarya</taxon>
        <taxon>Basidiomycota</taxon>
        <taxon>Agaricomycotina</taxon>
        <taxon>Agaricomycetes</taxon>
        <taxon>Cantharellales</taxon>
        <taxon>Ceratobasidiaceae</taxon>
        <taxon>Rhizoctonia</taxon>
    </lineage>
</organism>
<evidence type="ECO:0000313" key="4">
    <source>
        <dbReference type="Proteomes" id="UP000663840"/>
    </source>
</evidence>
<dbReference type="InterPro" id="IPR024764">
    <property type="entry name" value="TFIIIC_Znf"/>
</dbReference>
<evidence type="ECO:0000259" key="1">
    <source>
        <dbReference type="Pfam" id="PF12657"/>
    </source>
</evidence>
<dbReference type="EMBL" id="CAJMWR010001420">
    <property type="protein sequence ID" value="CAE6425330.1"/>
    <property type="molecule type" value="Genomic_DNA"/>
</dbReference>
<dbReference type="GO" id="GO:0004402">
    <property type="term" value="F:histone acetyltransferase activity"/>
    <property type="evidence" value="ECO:0007669"/>
    <property type="project" value="InterPro"/>
</dbReference>
<reference evidence="3" key="1">
    <citation type="submission" date="2021-01" db="EMBL/GenBank/DDBJ databases">
        <authorList>
            <person name="Kaushik A."/>
        </authorList>
    </citation>
    <scope>NUCLEOTIDE SEQUENCE</scope>
    <source>
        <strain evidence="3">AG1-1A</strain>
    </source>
</reference>
<gene>
    <name evidence="3" type="ORF">RDB_LOCUS59083</name>
</gene>
<dbReference type="OrthoDB" id="2525337at2759"/>
<name>A0A8H2XLM9_9AGAM</name>
<dbReference type="PANTHER" id="PTHR15496">
    <property type="entry name" value="GENERAL TRANSCRIPTION FACTOR 3C POLYPEPTIDE 4 FAMILY"/>
    <property type="match status" value="1"/>
</dbReference>
<evidence type="ECO:0008006" key="5">
    <source>
        <dbReference type="Google" id="ProtNLM"/>
    </source>
</evidence>
<protein>
    <recommendedName>
        <fullName evidence="5">Transcription factor IIIC 90kDa subunit N-terminal domain-containing protein</fullName>
    </recommendedName>
</protein>
<dbReference type="GO" id="GO:0006384">
    <property type="term" value="P:transcription initiation at RNA polymerase III promoter"/>
    <property type="evidence" value="ECO:0007669"/>
    <property type="project" value="InterPro"/>
</dbReference>
<sequence length="750" mass="82581">MSLISSLLLDDSPLSASTDVLKYSPDGQIAVVTRGAIYIVTPDLSSSPHIEKDIFRGDRLGWLKTAIHDIGITKAWSDGRTGPRKEWNTLSLATAENVWQAVSWSPSGLNRLGGCLLASLTNNLQVIIWAPVKNPLTGEWSKVADITEYQISSYGGDDEITAEDLQKCQSCSIAWSDSLHKEEAFPSTAPCHSLLAVGARSGDVSFFRWDLKADAARYCFSSKVADAWITKLTWSNWRLENRTGSSQFGAASLACGLSNGSVWVLNIKQELDGREQYSVDSTLVAEPDSRSITAMTFVESNSKTHRLLAIAKPGFIALCTLPTLSENDMAEDPSLDIIKLSSPRTSLASSAVSTCVGMQYIASNDSMVVILAEGSTITITGISQKARVIEQEESGTSTYNLSKAVRRVTGIAENRPLESTEYARIYGVQFMETESYVLWGQEVLHSYDLSFRIQATSKIRICLVKLWRPEEDTNTRLVSSLGGSLLSYNLVASYSPGVILKQILFELLEDESVVSVAPHMLPVLAPEWGLTNLNQFADEGHTSLTIDDPFTGQTRLKLSLVQILVNRVSLPENLIVELRSLERTLMQTAVALRIHTVVERIISSAESDEFENAGILRFIHASQFCPIPGSVLQRFQNMRKQGQDYARRHDSSLTYLSNDERDTLDLSRATDLGETCPACQQVVLFQNLAQARCHTGHVWERCATSFRLLASLGSLTCSGCGRKSLDHNPQILAEPGTHCVMCGNRYFRAI</sequence>
<dbReference type="InterPro" id="IPR024761">
    <property type="entry name" value="TFIIIC_delta_N"/>
</dbReference>
<dbReference type="PANTHER" id="PTHR15496:SF2">
    <property type="entry name" value="GENERAL TRANSCRIPTION FACTOR 3C POLYPEPTIDE 4"/>
    <property type="match status" value="1"/>
</dbReference>
<dbReference type="Proteomes" id="UP000663840">
    <property type="component" value="Unassembled WGS sequence"/>
</dbReference>
<feature type="domain" description="Transcription factor IIIC 90kDa subunit N-terminal" evidence="1">
    <location>
        <begin position="24"/>
        <end position="408"/>
    </location>
</feature>
<evidence type="ECO:0000313" key="3">
    <source>
        <dbReference type="EMBL" id="CAE6425330.1"/>
    </source>
</evidence>